<protein>
    <submittedName>
        <fullName evidence="5">Uncharacterized protein</fullName>
    </submittedName>
</protein>
<comment type="similarity">
    <text evidence="1">Belongs to the stanniocalcin family.</text>
</comment>
<dbReference type="HOGENOM" id="CLU_110800_0_0_1"/>
<dbReference type="Proteomes" id="UP000053424">
    <property type="component" value="Unassembled WGS sequence"/>
</dbReference>
<evidence type="ECO:0000256" key="1">
    <source>
        <dbReference type="ARBA" id="ARBA00008693"/>
    </source>
</evidence>
<dbReference type="PANTHER" id="PTHR11245:SF6">
    <property type="entry name" value="DUF19 DOMAIN-CONTAINING PROTEIN"/>
    <property type="match status" value="1"/>
</dbReference>
<dbReference type="OrthoDB" id="2251794at2759"/>
<reference evidence="5 6" key="1">
    <citation type="submission" date="2014-04" db="EMBL/GenBank/DDBJ databases">
        <authorList>
            <consortium name="DOE Joint Genome Institute"/>
            <person name="Kuo A."/>
            <person name="Gay G."/>
            <person name="Dore J."/>
            <person name="Kohler A."/>
            <person name="Nagy L.G."/>
            <person name="Floudas D."/>
            <person name="Copeland A."/>
            <person name="Barry K.W."/>
            <person name="Cichocki N."/>
            <person name="Veneault-Fourrey C."/>
            <person name="LaButti K."/>
            <person name="Lindquist E.A."/>
            <person name="Lipzen A."/>
            <person name="Lundell T."/>
            <person name="Morin E."/>
            <person name="Murat C."/>
            <person name="Sun H."/>
            <person name="Tunlid A."/>
            <person name="Henrissat B."/>
            <person name="Grigoriev I.V."/>
            <person name="Hibbett D.S."/>
            <person name="Martin F."/>
            <person name="Nordberg H.P."/>
            <person name="Cantor M.N."/>
            <person name="Hua S.X."/>
        </authorList>
    </citation>
    <scope>NUCLEOTIDE SEQUENCE [LARGE SCALE GENOMIC DNA]</scope>
    <source>
        <strain evidence="6">h7</strain>
    </source>
</reference>
<dbReference type="GO" id="GO:0005615">
    <property type="term" value="C:extracellular space"/>
    <property type="evidence" value="ECO:0007669"/>
    <property type="project" value="TreeGrafter"/>
</dbReference>
<evidence type="ECO:0000313" key="6">
    <source>
        <dbReference type="Proteomes" id="UP000053424"/>
    </source>
</evidence>
<evidence type="ECO:0000256" key="3">
    <source>
        <dbReference type="ARBA" id="ARBA00022702"/>
    </source>
</evidence>
<proteinExistence type="inferred from homology"/>
<accession>A0A0C3C5E4</accession>
<gene>
    <name evidence="5" type="ORF">M413DRAFT_52508</name>
</gene>
<evidence type="ECO:0000256" key="2">
    <source>
        <dbReference type="ARBA" id="ARBA00011748"/>
    </source>
</evidence>
<organism evidence="5 6">
    <name type="scientific">Hebeloma cylindrosporum</name>
    <dbReference type="NCBI Taxonomy" id="76867"/>
    <lineage>
        <taxon>Eukaryota</taxon>
        <taxon>Fungi</taxon>
        <taxon>Dikarya</taxon>
        <taxon>Basidiomycota</taxon>
        <taxon>Agaricomycotina</taxon>
        <taxon>Agaricomycetes</taxon>
        <taxon>Agaricomycetidae</taxon>
        <taxon>Agaricales</taxon>
        <taxon>Agaricineae</taxon>
        <taxon>Hymenogastraceae</taxon>
        <taxon>Hebeloma</taxon>
    </lineage>
</organism>
<dbReference type="STRING" id="686832.A0A0C3C5E4"/>
<keyword evidence="6" id="KW-1185">Reference proteome</keyword>
<keyword evidence="3" id="KW-0372">Hormone</keyword>
<name>A0A0C3C5E4_HEBCY</name>
<evidence type="ECO:0000313" key="5">
    <source>
        <dbReference type="EMBL" id="KIM39479.1"/>
    </source>
</evidence>
<sequence length="150" mass="16837">CSKPVRGDCSFYEDCLESRYQCGANGYPLGYGKKYCNKFNAAKDKFSPKGQIWMLDTMECLQRVLLPEATGPIQPGANPWRTPCGDLRKKAFDSHAECYIQNGVCTLGVKDWAQILEVVDLKTLFGSWESLNEVFEAAAGCLELYAFFLH</sequence>
<feature type="non-terminal residue" evidence="5">
    <location>
        <position position="150"/>
    </location>
</feature>
<dbReference type="PANTHER" id="PTHR11245">
    <property type="entry name" value="STANNIOCALCIN"/>
    <property type="match status" value="1"/>
</dbReference>
<dbReference type="AlphaFoldDB" id="A0A0C3C5E4"/>
<dbReference type="GO" id="GO:0005179">
    <property type="term" value="F:hormone activity"/>
    <property type="evidence" value="ECO:0007669"/>
    <property type="project" value="UniProtKB-KW"/>
</dbReference>
<feature type="non-terminal residue" evidence="5">
    <location>
        <position position="1"/>
    </location>
</feature>
<dbReference type="GO" id="GO:0006874">
    <property type="term" value="P:intracellular calcium ion homeostasis"/>
    <property type="evidence" value="ECO:0007669"/>
    <property type="project" value="TreeGrafter"/>
</dbReference>
<comment type="subunit">
    <text evidence="2">Homodimer; disulfide-linked.</text>
</comment>
<keyword evidence="4" id="KW-1015">Disulfide bond</keyword>
<dbReference type="EMBL" id="KN831785">
    <property type="protein sequence ID" value="KIM39479.1"/>
    <property type="molecule type" value="Genomic_DNA"/>
</dbReference>
<evidence type="ECO:0000256" key="4">
    <source>
        <dbReference type="ARBA" id="ARBA00023157"/>
    </source>
</evidence>
<reference evidence="6" key="2">
    <citation type="submission" date="2015-01" db="EMBL/GenBank/DDBJ databases">
        <title>Evolutionary Origins and Diversification of the Mycorrhizal Mutualists.</title>
        <authorList>
            <consortium name="DOE Joint Genome Institute"/>
            <consortium name="Mycorrhizal Genomics Consortium"/>
            <person name="Kohler A."/>
            <person name="Kuo A."/>
            <person name="Nagy L.G."/>
            <person name="Floudas D."/>
            <person name="Copeland A."/>
            <person name="Barry K.W."/>
            <person name="Cichocki N."/>
            <person name="Veneault-Fourrey C."/>
            <person name="LaButti K."/>
            <person name="Lindquist E.A."/>
            <person name="Lipzen A."/>
            <person name="Lundell T."/>
            <person name="Morin E."/>
            <person name="Murat C."/>
            <person name="Riley R."/>
            <person name="Ohm R."/>
            <person name="Sun H."/>
            <person name="Tunlid A."/>
            <person name="Henrissat B."/>
            <person name="Grigoriev I.V."/>
            <person name="Hibbett D.S."/>
            <person name="Martin F."/>
        </authorList>
    </citation>
    <scope>NUCLEOTIDE SEQUENCE [LARGE SCALE GENOMIC DNA]</scope>
    <source>
        <strain evidence="6">h7</strain>
    </source>
</reference>
<dbReference type="InterPro" id="IPR004978">
    <property type="entry name" value="Stanniocalcin"/>
</dbReference>